<accession>A0A8S0W7U5</accession>
<dbReference type="KEGG" id="aacx:DEACI_1792"/>
<dbReference type="EC" id="1.-.-.-" evidence="8"/>
<protein>
    <submittedName>
        <fullName evidence="8">2Fe-2S ferredoxin-type iron-sulfur binding domain protein</fullName>
        <ecNumber evidence="8">1.-.-.-</ecNumber>
    </submittedName>
    <submittedName>
        <fullName evidence="9">Carbon monoxide dehydrogenase small chain</fullName>
    </submittedName>
</protein>
<dbReference type="SUPFAM" id="SSF47741">
    <property type="entry name" value="CO dehydrogenase ISP C-domain like"/>
    <property type="match status" value="1"/>
</dbReference>
<evidence type="ECO:0000256" key="3">
    <source>
        <dbReference type="ARBA" id="ARBA00023002"/>
    </source>
</evidence>
<proteinExistence type="predicted"/>
<dbReference type="InterPro" id="IPR051452">
    <property type="entry name" value="Diverse_Oxidoreductases"/>
</dbReference>
<evidence type="ECO:0000256" key="1">
    <source>
        <dbReference type="ARBA" id="ARBA00022714"/>
    </source>
</evidence>
<comment type="pathway">
    <text evidence="6">Alkaloid degradation; nicotine degradation.</text>
</comment>
<gene>
    <name evidence="8" type="ORF">DEACI_1792</name>
    <name evidence="9" type="ORF">DEACI_3061</name>
</gene>
<dbReference type="GO" id="GO:0051537">
    <property type="term" value="F:2 iron, 2 sulfur cluster binding"/>
    <property type="evidence" value="ECO:0007669"/>
    <property type="project" value="UniProtKB-KW"/>
</dbReference>
<dbReference type="EMBL" id="CDGJ01000082">
    <property type="protein sequence ID" value="CEJ08582.1"/>
    <property type="molecule type" value="Genomic_DNA"/>
</dbReference>
<evidence type="ECO:0000256" key="6">
    <source>
        <dbReference type="ARBA" id="ARBA00060707"/>
    </source>
</evidence>
<keyword evidence="3 8" id="KW-0560">Oxidoreductase</keyword>
<dbReference type="InterPro" id="IPR012675">
    <property type="entry name" value="Beta-grasp_dom_sf"/>
</dbReference>
<dbReference type="PANTHER" id="PTHR44379:SF8">
    <property type="entry name" value="XANTHINE DEHYDROGENASE IRON-SULFUR-BINDING SUBUNIT XDHC-RELATED"/>
    <property type="match status" value="1"/>
</dbReference>
<dbReference type="GO" id="GO:0046872">
    <property type="term" value="F:metal ion binding"/>
    <property type="evidence" value="ECO:0007669"/>
    <property type="project" value="UniProtKB-KW"/>
</dbReference>
<dbReference type="Gene3D" id="3.10.20.30">
    <property type="match status" value="1"/>
</dbReference>
<dbReference type="Gene3D" id="1.10.150.120">
    <property type="entry name" value="[2Fe-2S]-binding domain"/>
    <property type="match status" value="1"/>
</dbReference>
<reference evidence="9" key="1">
    <citation type="submission" date="2014-11" db="EMBL/GenBank/DDBJ databases">
        <authorList>
            <person name="Hornung B.V."/>
        </authorList>
    </citation>
    <scope>NUCLEOTIDE SEQUENCE</scope>
    <source>
        <strain evidence="9">INE</strain>
    </source>
</reference>
<dbReference type="PROSITE" id="PS00197">
    <property type="entry name" value="2FE2S_FER_1"/>
    <property type="match status" value="1"/>
</dbReference>
<name>A0A8S0W7U5_9FIRM</name>
<dbReference type="AlphaFoldDB" id="A0A8S0W7U5"/>
<dbReference type="InterPro" id="IPR001041">
    <property type="entry name" value="2Fe-2S_ferredoxin-type"/>
</dbReference>
<dbReference type="PANTHER" id="PTHR44379">
    <property type="entry name" value="OXIDOREDUCTASE WITH IRON-SULFUR SUBUNIT"/>
    <property type="match status" value="1"/>
</dbReference>
<dbReference type="SUPFAM" id="SSF54292">
    <property type="entry name" value="2Fe-2S ferredoxin-like"/>
    <property type="match status" value="1"/>
</dbReference>
<dbReference type="InterPro" id="IPR002888">
    <property type="entry name" value="2Fe-2S-bd"/>
</dbReference>
<dbReference type="CDD" id="cd00207">
    <property type="entry name" value="fer2"/>
    <property type="match status" value="1"/>
</dbReference>
<evidence type="ECO:0000313" key="10">
    <source>
        <dbReference type="Proteomes" id="UP001071230"/>
    </source>
</evidence>
<dbReference type="EMBL" id="LR746496">
    <property type="protein sequence ID" value="CAA7601139.1"/>
    <property type="molecule type" value="Genomic_DNA"/>
</dbReference>
<keyword evidence="10" id="KW-1185">Reference proteome</keyword>
<evidence type="ECO:0000259" key="7">
    <source>
        <dbReference type="PROSITE" id="PS51085"/>
    </source>
</evidence>
<organism evidence="8">
    <name type="scientific">Acididesulfobacillus acetoxydans</name>
    <dbReference type="NCBI Taxonomy" id="1561005"/>
    <lineage>
        <taxon>Bacteria</taxon>
        <taxon>Bacillati</taxon>
        <taxon>Bacillota</taxon>
        <taxon>Clostridia</taxon>
        <taxon>Eubacteriales</taxon>
        <taxon>Peptococcaceae</taxon>
        <taxon>Acididesulfobacillus</taxon>
    </lineage>
</organism>
<evidence type="ECO:0000313" key="9">
    <source>
        <dbReference type="EMBL" id="CEJ08582.1"/>
    </source>
</evidence>
<keyword evidence="4" id="KW-0408">Iron</keyword>
<reference evidence="8" key="2">
    <citation type="submission" date="2020-01" db="EMBL/GenBank/DDBJ databases">
        <authorList>
            <person name="Hornung B."/>
        </authorList>
    </citation>
    <scope>NUCLEOTIDE SEQUENCE</scope>
    <source>
        <strain evidence="8">PacBioINE</strain>
    </source>
</reference>
<keyword evidence="5" id="KW-0411">Iron-sulfur</keyword>
<evidence type="ECO:0000256" key="5">
    <source>
        <dbReference type="ARBA" id="ARBA00023014"/>
    </source>
</evidence>
<sequence length="159" mass="16896">MKKLITLNINGQEFDLAVSPRDLLVDVIRRKVGLTGTKKGCGQGDCGACTVLMDGRPILSCLTLAVACQGRRIQTIEGLSEGDKLHPIQESFVEHGAVQCGFCTPGMILSAKALLDRNPHPSEEEIKLGIAGNLCRCTGYKKIVESIAGAAEKMAEGEG</sequence>
<evidence type="ECO:0000256" key="2">
    <source>
        <dbReference type="ARBA" id="ARBA00022723"/>
    </source>
</evidence>
<dbReference type="InterPro" id="IPR006058">
    <property type="entry name" value="2Fe2S_fd_BS"/>
</dbReference>
<dbReference type="Pfam" id="PF01799">
    <property type="entry name" value="Fer2_2"/>
    <property type="match status" value="1"/>
</dbReference>
<dbReference type="FunFam" id="3.10.20.30:FF:000020">
    <property type="entry name" value="Xanthine dehydrogenase iron-sulfur subunit"/>
    <property type="match status" value="1"/>
</dbReference>
<dbReference type="Proteomes" id="UP000836597">
    <property type="component" value="Chromosome"/>
</dbReference>
<dbReference type="PROSITE" id="PS51085">
    <property type="entry name" value="2FE2S_FER_2"/>
    <property type="match status" value="1"/>
</dbReference>
<feature type="domain" description="2Fe-2S ferredoxin-type" evidence="7">
    <location>
        <begin position="3"/>
        <end position="79"/>
    </location>
</feature>
<dbReference type="InterPro" id="IPR036884">
    <property type="entry name" value="2Fe-2S-bd_dom_sf"/>
</dbReference>
<dbReference type="RefSeq" id="WP_240984706.1">
    <property type="nucleotide sequence ID" value="NZ_CDGJ01000082.1"/>
</dbReference>
<evidence type="ECO:0000313" key="8">
    <source>
        <dbReference type="EMBL" id="CAA7601139.1"/>
    </source>
</evidence>
<dbReference type="Pfam" id="PF00111">
    <property type="entry name" value="Fer2"/>
    <property type="match status" value="1"/>
</dbReference>
<evidence type="ECO:0000256" key="4">
    <source>
        <dbReference type="ARBA" id="ARBA00023004"/>
    </source>
</evidence>
<keyword evidence="1" id="KW-0001">2Fe-2S</keyword>
<dbReference type="Proteomes" id="UP001071230">
    <property type="component" value="Unassembled WGS sequence"/>
</dbReference>
<dbReference type="GO" id="GO:0016491">
    <property type="term" value="F:oxidoreductase activity"/>
    <property type="evidence" value="ECO:0007669"/>
    <property type="project" value="UniProtKB-KW"/>
</dbReference>
<dbReference type="InterPro" id="IPR036010">
    <property type="entry name" value="2Fe-2S_ferredoxin-like_sf"/>
</dbReference>
<dbReference type="FunFam" id="1.10.150.120:FF:000003">
    <property type="entry name" value="Carbon monoxide dehydrogenase, small subunit"/>
    <property type="match status" value="1"/>
</dbReference>
<keyword evidence="2" id="KW-0479">Metal-binding</keyword>